<dbReference type="InterPro" id="IPR020476">
    <property type="entry name" value="Nudix_hydrolase"/>
</dbReference>
<dbReference type="PANTHER" id="PTHR43046">
    <property type="entry name" value="GDP-MANNOSE MANNOSYL HYDROLASE"/>
    <property type="match status" value="1"/>
</dbReference>
<dbReference type="SUPFAM" id="SSF55811">
    <property type="entry name" value="Nudix"/>
    <property type="match status" value="1"/>
</dbReference>
<dbReference type="Gene3D" id="3.90.79.10">
    <property type="entry name" value="Nucleoside Triphosphate Pyrophosphohydrolase"/>
    <property type="match status" value="1"/>
</dbReference>
<comment type="caution">
    <text evidence="6">The sequence shown here is derived from an EMBL/GenBank/DDBJ whole genome shotgun (WGS) entry which is preliminary data.</text>
</comment>
<name>A0A4R6KPX6_9ACTN</name>
<dbReference type="PROSITE" id="PS00893">
    <property type="entry name" value="NUDIX_BOX"/>
    <property type="match status" value="1"/>
</dbReference>
<evidence type="ECO:0000256" key="3">
    <source>
        <dbReference type="ARBA" id="ARBA00022801"/>
    </source>
</evidence>
<evidence type="ECO:0000256" key="2">
    <source>
        <dbReference type="ARBA" id="ARBA00005582"/>
    </source>
</evidence>
<dbReference type="CDD" id="cd04688">
    <property type="entry name" value="NUDIX_Hydrolase"/>
    <property type="match status" value="1"/>
</dbReference>
<dbReference type="AlphaFoldDB" id="A0A4R6KPX6"/>
<accession>A0A4R6KPX6</accession>
<dbReference type="OrthoDB" id="9804442at2"/>
<sequence length="172" mass="19303">MDEQNLAWTGPDGHQNIAWTGPDGNFKLRGAAIVRDGDRILLCTTDGLDGWYLPGGKVEFGESAATAVVRELREEMHLELTAGELLLVTEDMLTLNGTLHQEICFYYAVEWPEGLSPELPKENAAHEHHFRWVRIADLVDVQLLPPQIGPYLMEEAAGLRHLVFDRRSSDAR</sequence>
<dbReference type="InterPro" id="IPR020084">
    <property type="entry name" value="NUDIX_hydrolase_CS"/>
</dbReference>
<dbReference type="PROSITE" id="PS51462">
    <property type="entry name" value="NUDIX"/>
    <property type="match status" value="1"/>
</dbReference>
<dbReference type="RefSeq" id="WP_133798283.1">
    <property type="nucleotide sequence ID" value="NZ_SNWQ01000001.1"/>
</dbReference>
<dbReference type="GO" id="GO:0016787">
    <property type="term" value="F:hydrolase activity"/>
    <property type="evidence" value="ECO:0007669"/>
    <property type="project" value="UniProtKB-KW"/>
</dbReference>
<dbReference type="PANTHER" id="PTHR43046:SF14">
    <property type="entry name" value="MUTT_NUDIX FAMILY PROTEIN"/>
    <property type="match status" value="1"/>
</dbReference>
<evidence type="ECO:0000256" key="4">
    <source>
        <dbReference type="RuleBase" id="RU003476"/>
    </source>
</evidence>
<dbReference type="EMBL" id="SNWQ01000001">
    <property type="protein sequence ID" value="TDO54736.1"/>
    <property type="molecule type" value="Genomic_DNA"/>
</dbReference>
<feature type="domain" description="Nudix hydrolase" evidence="5">
    <location>
        <begin position="24"/>
        <end position="157"/>
    </location>
</feature>
<dbReference type="PRINTS" id="PR00502">
    <property type="entry name" value="NUDIXFAMILY"/>
</dbReference>
<protein>
    <submittedName>
        <fullName evidence="6">ADP-ribose pyrophosphatase YjhB (NUDIX family)</fullName>
    </submittedName>
</protein>
<evidence type="ECO:0000259" key="5">
    <source>
        <dbReference type="PROSITE" id="PS51462"/>
    </source>
</evidence>
<reference evidence="6 7" key="1">
    <citation type="submission" date="2019-03" db="EMBL/GenBank/DDBJ databases">
        <title>Genomic Encyclopedia of Type Strains, Phase III (KMG-III): the genomes of soil and plant-associated and newly described type strains.</title>
        <authorList>
            <person name="Whitman W."/>
        </authorList>
    </citation>
    <scope>NUCLEOTIDE SEQUENCE [LARGE SCALE GENOMIC DNA]</scope>
    <source>
        <strain evidence="6 7">VKM Ac-2527</strain>
    </source>
</reference>
<gene>
    <name evidence="6" type="ORF">EV643_101526</name>
</gene>
<keyword evidence="3 4" id="KW-0378">Hydrolase</keyword>
<organism evidence="6 7">
    <name type="scientific">Kribbella caucasensis</name>
    <dbReference type="NCBI Taxonomy" id="2512215"/>
    <lineage>
        <taxon>Bacteria</taxon>
        <taxon>Bacillati</taxon>
        <taxon>Actinomycetota</taxon>
        <taxon>Actinomycetes</taxon>
        <taxon>Propionibacteriales</taxon>
        <taxon>Kribbellaceae</taxon>
        <taxon>Kribbella</taxon>
    </lineage>
</organism>
<evidence type="ECO:0000313" key="7">
    <source>
        <dbReference type="Proteomes" id="UP000295388"/>
    </source>
</evidence>
<proteinExistence type="inferred from homology"/>
<comment type="similarity">
    <text evidence="2 4">Belongs to the Nudix hydrolase family.</text>
</comment>
<dbReference type="Pfam" id="PF00293">
    <property type="entry name" value="NUDIX"/>
    <property type="match status" value="1"/>
</dbReference>
<evidence type="ECO:0000313" key="6">
    <source>
        <dbReference type="EMBL" id="TDO54736.1"/>
    </source>
</evidence>
<dbReference type="Proteomes" id="UP000295388">
    <property type="component" value="Unassembled WGS sequence"/>
</dbReference>
<dbReference type="InterPro" id="IPR000086">
    <property type="entry name" value="NUDIX_hydrolase_dom"/>
</dbReference>
<comment type="cofactor">
    <cofactor evidence="1">
        <name>Mg(2+)</name>
        <dbReference type="ChEBI" id="CHEBI:18420"/>
    </cofactor>
</comment>
<dbReference type="InterPro" id="IPR015797">
    <property type="entry name" value="NUDIX_hydrolase-like_dom_sf"/>
</dbReference>
<keyword evidence="7" id="KW-1185">Reference proteome</keyword>
<evidence type="ECO:0000256" key="1">
    <source>
        <dbReference type="ARBA" id="ARBA00001946"/>
    </source>
</evidence>